<proteinExistence type="predicted"/>
<dbReference type="EMBL" id="SOCQ01000010">
    <property type="protein sequence ID" value="TDV44600.1"/>
    <property type="molecule type" value="Genomic_DNA"/>
</dbReference>
<dbReference type="Proteomes" id="UP000295804">
    <property type="component" value="Unassembled WGS sequence"/>
</dbReference>
<sequence>MRDSLTITSCGDTTLCKTVKALLAATLVAVTLSGCVVEPARPHRPPPLIEVVPVMPAPGYHWVAGHYRWGGNQWRWVPGHWRAY</sequence>
<dbReference type="AlphaFoldDB" id="A0A4R7V6I6"/>
<comment type="caution">
    <text evidence="1">The sequence shown here is derived from an EMBL/GenBank/DDBJ whole genome shotgun (WGS) entry which is preliminary data.</text>
</comment>
<evidence type="ECO:0000313" key="1">
    <source>
        <dbReference type="EMBL" id="TDV44600.1"/>
    </source>
</evidence>
<reference evidence="1 2" key="1">
    <citation type="submission" date="2019-03" db="EMBL/GenBank/DDBJ databases">
        <title>Genomic analyses of the natural microbiome of Caenorhabditis elegans.</title>
        <authorList>
            <person name="Samuel B."/>
        </authorList>
    </citation>
    <scope>NUCLEOTIDE SEQUENCE [LARGE SCALE GENOMIC DNA]</scope>
    <source>
        <strain evidence="1 2">BIGb0525</strain>
    </source>
</reference>
<organism evidence="1 2">
    <name type="scientific">Pseudomonas helmanticensis</name>
    <dbReference type="NCBI Taxonomy" id="1471381"/>
    <lineage>
        <taxon>Bacteria</taxon>
        <taxon>Pseudomonadati</taxon>
        <taxon>Pseudomonadota</taxon>
        <taxon>Gammaproteobacteria</taxon>
        <taxon>Pseudomonadales</taxon>
        <taxon>Pseudomonadaceae</taxon>
        <taxon>Pseudomonas</taxon>
    </lineage>
</organism>
<name>A0A4R7V6I6_9PSED</name>
<evidence type="ECO:0000313" key="2">
    <source>
        <dbReference type="Proteomes" id="UP000295804"/>
    </source>
</evidence>
<accession>A0A4R7V6I6</accession>
<protein>
    <submittedName>
        <fullName evidence="1">YXWGXW repeat-containing protein</fullName>
    </submittedName>
</protein>
<dbReference type="PROSITE" id="PS51257">
    <property type="entry name" value="PROKAR_LIPOPROTEIN"/>
    <property type="match status" value="1"/>
</dbReference>
<dbReference type="RefSeq" id="WP_412071268.1">
    <property type="nucleotide sequence ID" value="NZ_SOCQ01000010.1"/>
</dbReference>
<gene>
    <name evidence="1" type="ORF">EDF87_11094</name>
</gene>